<dbReference type="Proteomes" id="UP000269793">
    <property type="component" value="Chromosome II"/>
</dbReference>
<evidence type="ECO:0000256" key="2">
    <source>
        <dbReference type="ARBA" id="ARBA00022692"/>
    </source>
</evidence>
<keyword evidence="2 10" id="KW-0812">Transmembrane</keyword>
<keyword evidence="5 10" id="KW-1133">Transmembrane helix</keyword>
<evidence type="ECO:0000256" key="7">
    <source>
        <dbReference type="ARBA" id="ARBA00023128"/>
    </source>
</evidence>
<reference evidence="12 13" key="1">
    <citation type="submission" date="2018-10" db="EMBL/GenBank/DDBJ databases">
        <title>Complete genome sequence of Malassezia restricta CBS 7877.</title>
        <authorList>
            <person name="Morand S.C."/>
            <person name="Bertignac M."/>
            <person name="Iltis A."/>
            <person name="Kolder I."/>
            <person name="Pirovano W."/>
            <person name="Jourdain R."/>
            <person name="Clavaud C."/>
        </authorList>
    </citation>
    <scope>NUCLEOTIDE SEQUENCE [LARGE SCALE GENOMIC DNA]</scope>
    <source>
        <strain evidence="12 13">CBS 7877</strain>
    </source>
</reference>
<feature type="region of interest" description="Disordered" evidence="11">
    <location>
        <begin position="157"/>
        <end position="176"/>
    </location>
</feature>
<dbReference type="OrthoDB" id="5595506at2759"/>
<keyword evidence="13" id="KW-1185">Reference proteome</keyword>
<dbReference type="GO" id="GO:0007007">
    <property type="term" value="P:inner mitochondrial membrane organization"/>
    <property type="evidence" value="ECO:0007669"/>
    <property type="project" value="TreeGrafter"/>
</dbReference>
<keyword evidence="7 10" id="KW-0496">Mitochondrion</keyword>
<comment type="subunit">
    <text evidence="10">Homooligomer.</text>
</comment>
<keyword evidence="8 10" id="KW-0472">Membrane</keyword>
<comment type="caution">
    <text evidence="10">Lacks conserved residue(s) required for the propagation of feature annotation.</text>
</comment>
<evidence type="ECO:0000256" key="11">
    <source>
        <dbReference type="SAM" id="MobiDB-lite"/>
    </source>
</evidence>
<evidence type="ECO:0000256" key="6">
    <source>
        <dbReference type="ARBA" id="ARBA00023054"/>
    </source>
</evidence>
<evidence type="ECO:0000313" key="12">
    <source>
        <dbReference type="EMBL" id="AYO41991.1"/>
    </source>
</evidence>
<feature type="transmembrane region" description="Helical" evidence="10">
    <location>
        <begin position="327"/>
        <end position="351"/>
    </location>
</feature>
<comment type="function">
    <text evidence="9">Required for the maintenance of the structure of the mitochondrial inner membrane. Involved in mitochondrial morphology. Causes growth arrest when highly overexpressed.</text>
</comment>
<proteinExistence type="inferred from homology"/>
<evidence type="ECO:0000313" key="13">
    <source>
        <dbReference type="Proteomes" id="UP000269793"/>
    </source>
</evidence>
<accession>A0A3G2S1R6</accession>
<dbReference type="InterPro" id="IPR008839">
    <property type="entry name" value="MDM33_fungi"/>
</dbReference>
<comment type="subcellular location">
    <subcellularLocation>
        <location evidence="10">Mitochondrion inner membrane</location>
        <topology evidence="10">Multi-pass membrane protein</topology>
    </subcellularLocation>
</comment>
<evidence type="ECO:0000256" key="8">
    <source>
        <dbReference type="ARBA" id="ARBA00023136"/>
    </source>
</evidence>
<evidence type="ECO:0000256" key="3">
    <source>
        <dbReference type="ARBA" id="ARBA00022792"/>
    </source>
</evidence>
<comment type="similarity">
    <text evidence="1 10">Belongs to the SHE9 family.</text>
</comment>
<gene>
    <name evidence="12" type="ORF">DNF11_1041</name>
</gene>
<dbReference type="PANTHER" id="PTHR31961:SF3">
    <property type="entry name" value="SENSITIVE TO HIGH EXPRESSION PROTEIN 9, MITOCHONDRIAL"/>
    <property type="match status" value="1"/>
</dbReference>
<sequence>MSRRLCMVGINARPIWTGNLGNKSTNSLAKMPLAIRCLRFCAAYSSSSHVLGRWRHKLHLWIEHTKPVAKDKLIEWNHKWNDYSGYAEINALKEQVQRQSDRLSELQHNKNVAKMVYLQAVSDRSASQRRINDLLSRKSSWKDDDLTEYTTLLHSEHNHVRAEERSQHEYERTESEMQRGFDDLMRSVMRRYHEEHLWSDRVRSISTYVSVGLGILNVMVFILALFFVEPFKRRRLAQTLETRLLTSEDAFRERMQTVLVSVDERLANMESMLSLPDAPQSSTAHSIPKLGTNFLWVSDIFSWLSICGTYVAKVWNQVNVFTAPQELARITATSTGVVIGGVFSYLLLLLII</sequence>
<evidence type="ECO:0000256" key="9">
    <source>
        <dbReference type="ARBA" id="ARBA00024807"/>
    </source>
</evidence>
<keyword evidence="3 10" id="KW-0999">Mitochondrion inner membrane</keyword>
<protein>
    <recommendedName>
        <fullName evidence="10">Sensitive to high expression protein 9, mitochondrial</fullName>
    </recommendedName>
</protein>
<evidence type="ECO:0000256" key="4">
    <source>
        <dbReference type="ARBA" id="ARBA00022946"/>
    </source>
</evidence>
<keyword evidence="4 10" id="KW-0809">Transit peptide</keyword>
<evidence type="ECO:0000256" key="1">
    <source>
        <dbReference type="ARBA" id="ARBA00007472"/>
    </source>
</evidence>
<dbReference type="EMBL" id="CP033149">
    <property type="protein sequence ID" value="AYO41991.1"/>
    <property type="molecule type" value="Genomic_DNA"/>
</dbReference>
<dbReference type="Pfam" id="PF05546">
    <property type="entry name" value="She9_MDM33"/>
    <property type="match status" value="1"/>
</dbReference>
<feature type="transmembrane region" description="Helical" evidence="10">
    <location>
        <begin position="208"/>
        <end position="228"/>
    </location>
</feature>
<evidence type="ECO:0000256" key="10">
    <source>
        <dbReference type="RuleBase" id="RU364128"/>
    </source>
</evidence>
<dbReference type="GO" id="GO:0005743">
    <property type="term" value="C:mitochondrial inner membrane"/>
    <property type="evidence" value="ECO:0007669"/>
    <property type="project" value="UniProtKB-SubCell"/>
</dbReference>
<feature type="transmembrane region" description="Helical" evidence="10">
    <location>
        <begin position="294"/>
        <end position="315"/>
    </location>
</feature>
<dbReference type="VEuPathDB" id="FungiDB:DNF11_1041"/>
<organism evidence="12 13">
    <name type="scientific">Malassezia restricta (strain ATCC 96810 / NBRC 103918 / CBS 7877)</name>
    <name type="common">Seborrheic dermatitis infection agent</name>
    <dbReference type="NCBI Taxonomy" id="425264"/>
    <lineage>
        <taxon>Eukaryota</taxon>
        <taxon>Fungi</taxon>
        <taxon>Dikarya</taxon>
        <taxon>Basidiomycota</taxon>
        <taxon>Ustilaginomycotina</taxon>
        <taxon>Malasseziomycetes</taxon>
        <taxon>Malasseziales</taxon>
        <taxon>Malasseziaceae</taxon>
        <taxon>Malassezia</taxon>
    </lineage>
</organism>
<dbReference type="PANTHER" id="PTHR31961">
    <property type="entry name" value="SENSITIVE TO HIGH EXPRESSION PROTEIN 9, MITOCHONDRIAL"/>
    <property type="match status" value="1"/>
</dbReference>
<evidence type="ECO:0000256" key="5">
    <source>
        <dbReference type="ARBA" id="ARBA00022989"/>
    </source>
</evidence>
<dbReference type="AlphaFoldDB" id="A0A3G2S1R6"/>
<name>A0A3G2S1R6_MALR7</name>
<keyword evidence="6" id="KW-0175">Coiled coil</keyword>